<dbReference type="Proteomes" id="UP001174909">
    <property type="component" value="Unassembled WGS sequence"/>
</dbReference>
<protein>
    <submittedName>
        <fullName evidence="4">Ankyrin repeat and IBR domain-containing protein 1</fullName>
    </submittedName>
</protein>
<keyword evidence="2 3" id="KW-0040">ANK repeat</keyword>
<comment type="caution">
    <text evidence="4">The sequence shown here is derived from an EMBL/GenBank/DDBJ whole genome shotgun (WGS) entry which is preliminary data.</text>
</comment>
<dbReference type="Pfam" id="PF13637">
    <property type="entry name" value="Ank_4"/>
    <property type="match status" value="1"/>
</dbReference>
<reference evidence="4" key="1">
    <citation type="submission" date="2023-03" db="EMBL/GenBank/DDBJ databases">
        <authorList>
            <person name="Steffen K."/>
            <person name="Cardenas P."/>
        </authorList>
    </citation>
    <scope>NUCLEOTIDE SEQUENCE</scope>
</reference>
<dbReference type="SMART" id="SM00248">
    <property type="entry name" value="ANK"/>
    <property type="match status" value="3"/>
</dbReference>
<evidence type="ECO:0000256" key="3">
    <source>
        <dbReference type="PROSITE-ProRule" id="PRU00023"/>
    </source>
</evidence>
<feature type="repeat" description="ANK" evidence="3">
    <location>
        <begin position="45"/>
        <end position="77"/>
    </location>
</feature>
<dbReference type="InterPro" id="IPR036770">
    <property type="entry name" value="Ankyrin_rpt-contain_sf"/>
</dbReference>
<accession>A0AA35T4V3</accession>
<dbReference type="Gene3D" id="1.25.40.20">
    <property type="entry name" value="Ankyrin repeat-containing domain"/>
    <property type="match status" value="1"/>
</dbReference>
<dbReference type="EMBL" id="CASHTH010003143">
    <property type="protein sequence ID" value="CAI8040867.1"/>
    <property type="molecule type" value="Genomic_DNA"/>
</dbReference>
<keyword evidence="1" id="KW-0677">Repeat</keyword>
<dbReference type="SUPFAM" id="SSF48403">
    <property type="entry name" value="Ankyrin repeat"/>
    <property type="match status" value="1"/>
</dbReference>
<dbReference type="PANTHER" id="PTHR24126">
    <property type="entry name" value="ANKYRIN REPEAT, PH AND SEC7 DOMAIN CONTAINING PROTEIN SECG-RELATED"/>
    <property type="match status" value="1"/>
</dbReference>
<evidence type="ECO:0000256" key="1">
    <source>
        <dbReference type="ARBA" id="ARBA00022737"/>
    </source>
</evidence>
<dbReference type="PROSITE" id="PS50088">
    <property type="entry name" value="ANK_REPEAT"/>
    <property type="match status" value="1"/>
</dbReference>
<evidence type="ECO:0000256" key="2">
    <source>
        <dbReference type="ARBA" id="ARBA00023043"/>
    </source>
</evidence>
<proteinExistence type="predicted"/>
<name>A0AA35T4V3_GEOBA</name>
<sequence length="262" mass="29231">MGGVESRFNGLIVDGNEEEALELWKSRPELQASYKPNVPLKWAPRRDTPLLSASRANMNKIMKELLSHGADPRGRNADGETALHVVCSSARFSSRTNRLRAELLTMLLDRLSPFEQSGRQDGELGNGVTAAEGEPFGVAGEVDPYNLALMDKNRNTPLHLAATSGLLSCVEAHPALSLHRLQPFPSSCRNCSWPTMPPCLSTTSLDRHRARRPATPNNSSLLNSSNQRWFSCHKDQGRRKGRRWLCPEPDTDHFTTQRHCRN</sequence>
<evidence type="ECO:0000313" key="4">
    <source>
        <dbReference type="EMBL" id="CAI8040867.1"/>
    </source>
</evidence>
<dbReference type="AlphaFoldDB" id="A0AA35T4V3"/>
<dbReference type="InterPro" id="IPR002110">
    <property type="entry name" value="Ankyrin_rpt"/>
</dbReference>
<evidence type="ECO:0000313" key="5">
    <source>
        <dbReference type="Proteomes" id="UP001174909"/>
    </source>
</evidence>
<dbReference type="PANTHER" id="PTHR24126:SF14">
    <property type="entry name" value="ANK_REP_REGION DOMAIN-CONTAINING PROTEIN"/>
    <property type="match status" value="1"/>
</dbReference>
<dbReference type="Pfam" id="PF00023">
    <property type="entry name" value="Ank"/>
    <property type="match status" value="1"/>
</dbReference>
<organism evidence="4 5">
    <name type="scientific">Geodia barretti</name>
    <name type="common">Barrett's horny sponge</name>
    <dbReference type="NCBI Taxonomy" id="519541"/>
    <lineage>
        <taxon>Eukaryota</taxon>
        <taxon>Metazoa</taxon>
        <taxon>Porifera</taxon>
        <taxon>Demospongiae</taxon>
        <taxon>Heteroscleromorpha</taxon>
        <taxon>Tetractinellida</taxon>
        <taxon>Astrophorina</taxon>
        <taxon>Geodiidae</taxon>
        <taxon>Geodia</taxon>
    </lineage>
</organism>
<keyword evidence="5" id="KW-1185">Reference proteome</keyword>
<gene>
    <name evidence="4" type="ORF">GBAR_LOCUS22720</name>
</gene>